<dbReference type="RefSeq" id="WP_019958582.1">
    <property type="nucleotide sequence ID" value="NZ_CP091512.1"/>
</dbReference>
<reference evidence="2" key="1">
    <citation type="submission" date="2021-12" db="EMBL/GenBank/DDBJ databases">
        <authorList>
            <person name="Veyrier F.J."/>
        </authorList>
    </citation>
    <scope>NUCLEOTIDE SEQUENCE</scope>
    <source>
        <strain evidence="2">SAG 1488-6</strain>
    </source>
</reference>
<dbReference type="InterPro" id="IPR010982">
    <property type="entry name" value="Lambda_DNA-bd_dom_sf"/>
</dbReference>
<proteinExistence type="predicted"/>
<dbReference type="Pfam" id="PF13443">
    <property type="entry name" value="HTH_26"/>
    <property type="match status" value="1"/>
</dbReference>
<keyword evidence="3" id="KW-1185">Reference proteome</keyword>
<gene>
    <name evidence="2" type="ORF">LVJ81_12660</name>
</gene>
<dbReference type="Proteomes" id="UP000832034">
    <property type="component" value="Chromosome"/>
</dbReference>
<evidence type="ECO:0000259" key="1">
    <source>
        <dbReference type="PROSITE" id="PS50943"/>
    </source>
</evidence>
<evidence type="ECO:0000313" key="3">
    <source>
        <dbReference type="Proteomes" id="UP000832034"/>
    </source>
</evidence>
<evidence type="ECO:0000313" key="2">
    <source>
        <dbReference type="EMBL" id="UOO92436.1"/>
    </source>
</evidence>
<dbReference type="Gene3D" id="1.10.260.40">
    <property type="entry name" value="lambda repressor-like DNA-binding domains"/>
    <property type="match status" value="1"/>
</dbReference>
<dbReference type="PROSITE" id="PS50943">
    <property type="entry name" value="HTH_CROC1"/>
    <property type="match status" value="1"/>
</dbReference>
<dbReference type="EMBL" id="CP091512">
    <property type="protein sequence ID" value="UOO92436.1"/>
    <property type="molecule type" value="Genomic_DNA"/>
</dbReference>
<dbReference type="CDD" id="cd00093">
    <property type="entry name" value="HTH_XRE"/>
    <property type="match status" value="1"/>
</dbReference>
<protein>
    <submittedName>
        <fullName evidence="2">Helix-turn-helix domain-containing protein</fullName>
    </submittedName>
</protein>
<sequence length="246" mass="28858">MEQQQIFRVLKQQLHGQGKSYADLAEYLEVSESSIKRLFAKKSTSLERLLEICEYLQLSFVELARLVDEQRPVLDQLTLVQEKQLMSDPKLILMAVCMMNHWPIEAVIAHYQIEMHECVLKLAQLDKMGMLQLLPNNRVRLRVSQQFSWQPNGPIQRYIQEQGMADFFDFENDVAGYEELLFGHGMLSADAILTMRSTLKKCQQQMAQSHRQSLNVPQDRKQGMAMVLALRTWEPKWFRDLRRDQK</sequence>
<dbReference type="InterPro" id="IPR001387">
    <property type="entry name" value="Cro/C1-type_HTH"/>
</dbReference>
<reference evidence="2" key="2">
    <citation type="journal article" date="2022" name="Res Sq">
        <title>Evolution of multicellular longitudinally dividing oral cavity symbionts (Neisseriaceae).</title>
        <authorList>
            <person name="Nyongesa S."/>
            <person name="Weber P."/>
            <person name="Bernet E."/>
            <person name="Pullido F."/>
            <person name="Nieckarz M."/>
            <person name="Delaby M."/>
            <person name="Nieves C."/>
            <person name="Viehboeck T."/>
            <person name="Krause N."/>
            <person name="Rivera-Millot A."/>
            <person name="Nakamura A."/>
            <person name="Vischer N."/>
            <person name="VanNieuwenhze M."/>
            <person name="Brun Y."/>
            <person name="Cava F."/>
            <person name="Bulgheresi S."/>
            <person name="Veyrier F."/>
        </authorList>
    </citation>
    <scope>NUCLEOTIDE SEQUENCE</scope>
    <source>
        <strain evidence="2">SAG 1488-6</strain>
    </source>
</reference>
<dbReference type="SUPFAM" id="SSF47413">
    <property type="entry name" value="lambda repressor-like DNA-binding domains"/>
    <property type="match status" value="1"/>
</dbReference>
<feature type="domain" description="HTH cro/C1-type" evidence="1">
    <location>
        <begin position="10"/>
        <end position="63"/>
    </location>
</feature>
<name>A0ABY4EAW5_VITST</name>
<organism evidence="2 3">
    <name type="scientific">Vitreoscilla stercoraria</name>
    <dbReference type="NCBI Taxonomy" id="61"/>
    <lineage>
        <taxon>Bacteria</taxon>
        <taxon>Pseudomonadati</taxon>
        <taxon>Pseudomonadota</taxon>
        <taxon>Betaproteobacteria</taxon>
        <taxon>Neisseriales</taxon>
        <taxon>Neisseriaceae</taxon>
        <taxon>Vitreoscilla</taxon>
    </lineage>
</organism>
<dbReference type="SMART" id="SM00530">
    <property type="entry name" value="HTH_XRE"/>
    <property type="match status" value="1"/>
</dbReference>
<accession>A0ABY4EAW5</accession>